<reference evidence="2 3" key="1">
    <citation type="submission" date="2021-06" db="EMBL/GenBank/DDBJ databases">
        <authorList>
            <person name="Kallberg Y."/>
            <person name="Tangrot J."/>
            <person name="Rosling A."/>
        </authorList>
    </citation>
    <scope>NUCLEOTIDE SEQUENCE [LARGE SCALE GENOMIC DNA]</scope>
    <source>
        <strain evidence="2 3">120-4 pot B 10/14</strain>
    </source>
</reference>
<keyword evidence="1" id="KW-0175">Coiled coil</keyword>
<name>A0ABN7X8J2_GIGMA</name>
<gene>
    <name evidence="2" type="ORF">GMARGA_LOCUS40002</name>
</gene>
<evidence type="ECO:0000313" key="2">
    <source>
        <dbReference type="EMBL" id="CAG8850021.1"/>
    </source>
</evidence>
<evidence type="ECO:0000256" key="1">
    <source>
        <dbReference type="SAM" id="Coils"/>
    </source>
</evidence>
<sequence>VKPSLDAKSEIFSDFNNGKKELEDVCSTIFLIEDMENTNNLEEFLTNGDFKPYFWKDLLIPDEEKDLIKEHWINKMSEHKKDLHDKNINWLEYIKNELIKIINEKGLDLKYDHLILIVPLQNNIKKELTEALKKIVNNENVKKEDVEKIGTSKIDTPIKLPLVKPSEDTKKELSETENRLNEEIKSLKKELKDIEKEKSYTKNINKIIDRVKKSSKNKLDSNLKEQTLKNVNWLKNKLNGIIFDKDKLNEIIKEFSINNRGKDRIDYLSNLFKQHLGNKKTIKNLIKEFKKKQVILALENENSIINKNIQELKIQLSKEKITKNEKNRINTLINKFNGKISNNKFEKDVIEGKSIEPDEIKLPEFPKLEDKEKLDLEIDFICNKNPELYHVKLYEQLLKELNDPNIKIDNLKHNK</sequence>
<feature type="coiled-coil region" evidence="1">
    <location>
        <begin position="166"/>
        <end position="204"/>
    </location>
</feature>
<feature type="non-terminal residue" evidence="2">
    <location>
        <position position="1"/>
    </location>
</feature>
<evidence type="ECO:0000313" key="3">
    <source>
        <dbReference type="Proteomes" id="UP000789901"/>
    </source>
</evidence>
<protein>
    <submittedName>
        <fullName evidence="2">21557_t:CDS:1</fullName>
    </submittedName>
</protein>
<dbReference type="EMBL" id="CAJVQB010099116">
    <property type="protein sequence ID" value="CAG8850021.1"/>
    <property type="molecule type" value="Genomic_DNA"/>
</dbReference>
<proteinExistence type="predicted"/>
<feature type="non-terminal residue" evidence="2">
    <location>
        <position position="415"/>
    </location>
</feature>
<accession>A0ABN7X8J2</accession>
<organism evidence="2 3">
    <name type="scientific">Gigaspora margarita</name>
    <dbReference type="NCBI Taxonomy" id="4874"/>
    <lineage>
        <taxon>Eukaryota</taxon>
        <taxon>Fungi</taxon>
        <taxon>Fungi incertae sedis</taxon>
        <taxon>Mucoromycota</taxon>
        <taxon>Glomeromycotina</taxon>
        <taxon>Glomeromycetes</taxon>
        <taxon>Diversisporales</taxon>
        <taxon>Gigasporaceae</taxon>
        <taxon>Gigaspora</taxon>
    </lineage>
</organism>
<dbReference type="Proteomes" id="UP000789901">
    <property type="component" value="Unassembled WGS sequence"/>
</dbReference>
<keyword evidence="3" id="KW-1185">Reference proteome</keyword>
<comment type="caution">
    <text evidence="2">The sequence shown here is derived from an EMBL/GenBank/DDBJ whole genome shotgun (WGS) entry which is preliminary data.</text>
</comment>